<evidence type="ECO:0000256" key="1">
    <source>
        <dbReference type="SAM" id="MobiDB-lite"/>
    </source>
</evidence>
<evidence type="ECO:0000259" key="2">
    <source>
        <dbReference type="Pfam" id="PF10056"/>
    </source>
</evidence>
<evidence type="ECO:0000313" key="3">
    <source>
        <dbReference type="EMBL" id="MBF9233560.1"/>
    </source>
</evidence>
<dbReference type="RefSeq" id="WP_196271560.1">
    <property type="nucleotide sequence ID" value="NZ_JADQDO010000003.1"/>
</dbReference>
<keyword evidence="4" id="KW-1185">Reference proteome</keyword>
<dbReference type="AlphaFoldDB" id="A0A931BTK4"/>
<dbReference type="InterPro" id="IPR018744">
    <property type="entry name" value="DUF2293"/>
</dbReference>
<feature type="region of interest" description="Disordered" evidence="1">
    <location>
        <begin position="1"/>
        <end position="20"/>
    </location>
</feature>
<reference evidence="3" key="1">
    <citation type="submission" date="2020-11" db="EMBL/GenBank/DDBJ databases">
        <authorList>
            <person name="Kim M.K."/>
        </authorList>
    </citation>
    <scope>NUCLEOTIDE SEQUENCE</scope>
    <source>
        <strain evidence="3">BT350</strain>
    </source>
</reference>
<comment type="caution">
    <text evidence="3">The sequence shown here is derived from an EMBL/GenBank/DDBJ whole genome shotgun (WGS) entry which is preliminary data.</text>
</comment>
<organism evidence="3 4">
    <name type="scientific">Microvirga alba</name>
    <dbReference type="NCBI Taxonomy" id="2791025"/>
    <lineage>
        <taxon>Bacteria</taxon>
        <taxon>Pseudomonadati</taxon>
        <taxon>Pseudomonadota</taxon>
        <taxon>Alphaproteobacteria</taxon>
        <taxon>Hyphomicrobiales</taxon>
        <taxon>Methylobacteriaceae</taxon>
        <taxon>Microvirga</taxon>
    </lineage>
</organism>
<evidence type="ECO:0000313" key="4">
    <source>
        <dbReference type="Proteomes" id="UP000599312"/>
    </source>
</evidence>
<protein>
    <submittedName>
        <fullName evidence="3">DUF2293 domain-containing protein</fullName>
    </submittedName>
</protein>
<sequence>MTRTQPSRPPSPSRPTNRRAAIESAVRILAPRIPRHEFESVTDHALGSRGLHTASPETAAWLSLVSYIRHRLTDYDSLLDEGYDVESARFFVLDEMNAILEGWASPRRVQGEEEAD</sequence>
<gene>
    <name evidence="3" type="ORF">I2H38_09240</name>
</gene>
<proteinExistence type="predicted"/>
<dbReference type="Proteomes" id="UP000599312">
    <property type="component" value="Unassembled WGS sequence"/>
</dbReference>
<name>A0A931BTK4_9HYPH</name>
<dbReference type="EMBL" id="JADQDO010000003">
    <property type="protein sequence ID" value="MBF9233560.1"/>
    <property type="molecule type" value="Genomic_DNA"/>
</dbReference>
<dbReference type="Pfam" id="PF10056">
    <property type="entry name" value="DUF2293"/>
    <property type="match status" value="1"/>
</dbReference>
<feature type="domain" description="DUF2293" evidence="2">
    <location>
        <begin position="26"/>
        <end position="103"/>
    </location>
</feature>
<accession>A0A931BTK4</accession>